<dbReference type="InterPro" id="IPR036778">
    <property type="entry name" value="OHCU_decarboxylase_sf"/>
</dbReference>
<dbReference type="Proteomes" id="UP001501074">
    <property type="component" value="Unassembled WGS sequence"/>
</dbReference>
<gene>
    <name evidence="9" type="primary">uraD</name>
    <name evidence="9" type="ORF">GCM10022223_57180</name>
</gene>
<keyword evidence="5" id="KW-0210">Decarboxylase</keyword>
<dbReference type="RefSeq" id="WP_231484049.1">
    <property type="nucleotide sequence ID" value="NZ_BAAAZO010000011.1"/>
</dbReference>
<evidence type="ECO:0000256" key="6">
    <source>
        <dbReference type="ARBA" id="ARBA00023239"/>
    </source>
</evidence>
<feature type="domain" description="Oxo-4-hydroxy-4-carboxy-5-ureidoimidazoline decarboxylase" evidence="8">
    <location>
        <begin position="11"/>
        <end position="163"/>
    </location>
</feature>
<evidence type="ECO:0000256" key="5">
    <source>
        <dbReference type="ARBA" id="ARBA00022793"/>
    </source>
</evidence>
<evidence type="ECO:0000313" key="10">
    <source>
        <dbReference type="Proteomes" id="UP001501074"/>
    </source>
</evidence>
<dbReference type="InterPro" id="IPR018020">
    <property type="entry name" value="OHCU_decarboxylase"/>
</dbReference>
<dbReference type="PANTHER" id="PTHR43466:SF1">
    <property type="entry name" value="2-OXO-4-HYDROXY-4-CARBOXY-5-UREIDOIMIDAZOLINE DECARBOXYLASE-RELATED"/>
    <property type="match status" value="1"/>
</dbReference>
<comment type="caution">
    <text evidence="9">The sequence shown here is derived from an EMBL/GenBank/DDBJ whole genome shotgun (WGS) entry which is preliminary data.</text>
</comment>
<keyword evidence="10" id="KW-1185">Reference proteome</keyword>
<accession>A0ABP7AG73</accession>
<feature type="region of interest" description="Disordered" evidence="7">
    <location>
        <begin position="74"/>
        <end position="95"/>
    </location>
</feature>
<evidence type="ECO:0000256" key="1">
    <source>
        <dbReference type="ARBA" id="ARBA00001163"/>
    </source>
</evidence>
<feature type="compositionally biased region" description="Basic and acidic residues" evidence="7">
    <location>
        <begin position="74"/>
        <end position="89"/>
    </location>
</feature>
<comment type="catalytic activity">
    <reaction evidence="1">
        <text>5-hydroxy-2-oxo-4-ureido-2,5-dihydro-1H-imidazole-5-carboxylate + H(+) = (S)-allantoin + CO2</text>
        <dbReference type="Rhea" id="RHEA:26301"/>
        <dbReference type="ChEBI" id="CHEBI:15378"/>
        <dbReference type="ChEBI" id="CHEBI:15678"/>
        <dbReference type="ChEBI" id="CHEBI:16526"/>
        <dbReference type="ChEBI" id="CHEBI:58639"/>
        <dbReference type="EC" id="4.1.1.97"/>
    </reaction>
</comment>
<name>A0ABP7AG73_9ACTN</name>
<evidence type="ECO:0000256" key="4">
    <source>
        <dbReference type="ARBA" id="ARBA00022631"/>
    </source>
</evidence>
<dbReference type="EMBL" id="BAAAZO010000011">
    <property type="protein sequence ID" value="GAA3631660.1"/>
    <property type="molecule type" value="Genomic_DNA"/>
</dbReference>
<dbReference type="InterPro" id="IPR017595">
    <property type="entry name" value="OHCU_decarboxylase-2"/>
</dbReference>
<evidence type="ECO:0000256" key="3">
    <source>
        <dbReference type="ARBA" id="ARBA00012257"/>
    </source>
</evidence>
<comment type="pathway">
    <text evidence="2">Purine metabolism; urate degradation; (S)-allantoin from urate: step 3/3.</text>
</comment>
<dbReference type="SUPFAM" id="SSF158694">
    <property type="entry name" value="UraD-Like"/>
    <property type="match status" value="1"/>
</dbReference>
<evidence type="ECO:0000256" key="2">
    <source>
        <dbReference type="ARBA" id="ARBA00004754"/>
    </source>
</evidence>
<dbReference type="NCBIfam" id="TIGR03180">
    <property type="entry name" value="UraD_2"/>
    <property type="match status" value="1"/>
</dbReference>
<evidence type="ECO:0000259" key="8">
    <source>
        <dbReference type="Pfam" id="PF09349"/>
    </source>
</evidence>
<keyword evidence="4" id="KW-0659">Purine metabolism</keyword>
<dbReference type="Gene3D" id="1.10.3330.10">
    <property type="entry name" value="Oxo-4-hydroxy-4-carboxy-5-ureidoimidazoline decarboxylase"/>
    <property type="match status" value="1"/>
</dbReference>
<reference evidence="10" key="1">
    <citation type="journal article" date="2019" name="Int. J. Syst. Evol. Microbiol.">
        <title>The Global Catalogue of Microorganisms (GCM) 10K type strain sequencing project: providing services to taxonomists for standard genome sequencing and annotation.</title>
        <authorList>
            <consortium name="The Broad Institute Genomics Platform"/>
            <consortium name="The Broad Institute Genome Sequencing Center for Infectious Disease"/>
            <person name="Wu L."/>
            <person name="Ma J."/>
        </authorList>
    </citation>
    <scope>NUCLEOTIDE SEQUENCE [LARGE SCALE GENOMIC DNA]</scope>
    <source>
        <strain evidence="10">JCM 16902</strain>
    </source>
</reference>
<dbReference type="Pfam" id="PF09349">
    <property type="entry name" value="OHCU_decarbox"/>
    <property type="match status" value="1"/>
</dbReference>
<protein>
    <recommendedName>
        <fullName evidence="3">2-oxo-4-hydroxy-4-carboxy-5-ureidoimidazoline decarboxylase</fullName>
        <ecNumber evidence="3">4.1.1.97</ecNumber>
    </recommendedName>
</protein>
<evidence type="ECO:0000256" key="7">
    <source>
        <dbReference type="SAM" id="MobiDB-lite"/>
    </source>
</evidence>
<keyword evidence="6" id="KW-0456">Lyase</keyword>
<dbReference type="PANTHER" id="PTHR43466">
    <property type="entry name" value="2-OXO-4-HYDROXY-4-CARBOXY-5-UREIDOIMIDAZOLINE DECARBOXYLASE-RELATED"/>
    <property type="match status" value="1"/>
</dbReference>
<dbReference type="NCBIfam" id="NF010372">
    <property type="entry name" value="PRK13798.1"/>
    <property type="match status" value="1"/>
</dbReference>
<proteinExistence type="predicted"/>
<sequence length="175" mass="18727">MPAAHGVAVFNELTSETARQRLLTCLHGPGWATAVLAGRPYPDVESLLATAYRFGLVLGDDDLHLALSRHPRIGERPADASREAAHSRSEQSGVDAADADLAKKLQAGNLAYEKKFDRVFLIRAAGRSGPEILLALTERLENDPAAEAGVVRDQLAQIAQLRLGALIDELSAEVA</sequence>
<dbReference type="EC" id="4.1.1.97" evidence="3"/>
<organism evidence="9 10">
    <name type="scientific">Kineosporia mesophila</name>
    <dbReference type="NCBI Taxonomy" id="566012"/>
    <lineage>
        <taxon>Bacteria</taxon>
        <taxon>Bacillati</taxon>
        <taxon>Actinomycetota</taxon>
        <taxon>Actinomycetes</taxon>
        <taxon>Kineosporiales</taxon>
        <taxon>Kineosporiaceae</taxon>
        <taxon>Kineosporia</taxon>
    </lineage>
</organism>
<evidence type="ECO:0000313" key="9">
    <source>
        <dbReference type="EMBL" id="GAA3631660.1"/>
    </source>
</evidence>